<dbReference type="InterPro" id="IPR024607">
    <property type="entry name" value="Sulfatase_CS"/>
</dbReference>
<evidence type="ECO:0000256" key="2">
    <source>
        <dbReference type="ARBA" id="ARBA00022723"/>
    </source>
</evidence>
<keyword evidence="2" id="KW-0479">Metal-binding</keyword>
<proteinExistence type="inferred from homology"/>
<sequence length="610" mass="69443">MKTFLTFTLMFVTIMPAFSQDRPNVIFVMPDDISHNAFSYYKTNGPRTPNIDKLAEDSVRLTDFHVSPSCSPTRAALLTGRPSDVVGVWHTINGRNMLRADEITMADIFKANGYATGLFFKWHLGDNYPFRPKDRGFEHVAWIKGGGTGQQPDYWGNTNNEARMWLNDSLVKMTDEDDGIEGAFTTNFFFNRAMEFMDENLEKNKPFFAYIPTATAHAPHVLPPDAREGVSAFKGTVENLDKNMGRLIKYLEDRGIADNTILVFTTDNGASTFLRGGKGSYYDGGTRVPCFIRWNAGNIGGTGKGRDVLPLTAHIDWLPTFMDLIGLKDVAHRPENLKIRGKSFKGFLDKDPINDPVEYKNRAVTINDMWTELPEKYKKLSVKKDVWDGNHIVRKWRLVRESSRSDWELYDVLKDIKQQENLIEHNAHKKIVAELKQEYENWWQLVEERAHEYPRIIIGSPKEPEVTLHAHDFHGTVIWNQANVMKGDKGSGFIAVAFEKAGTYHFDLRRWPKEIEKETTLTSGVSTVVYDETHTSAALDIASARIKIWNGEKVYVDAKKDAEPNADGVRFTLKDLPKGPAFIQTWFYNASGEMEGAVYYNYVQADTFSK</sequence>
<evidence type="ECO:0000256" key="1">
    <source>
        <dbReference type="ARBA" id="ARBA00008779"/>
    </source>
</evidence>
<comment type="caution">
    <text evidence="6">The sequence shown here is derived from an EMBL/GenBank/DDBJ whole genome shotgun (WGS) entry which is preliminary data.</text>
</comment>
<evidence type="ECO:0000256" key="4">
    <source>
        <dbReference type="ARBA" id="ARBA00022837"/>
    </source>
</evidence>
<gene>
    <name evidence="6" type="ORF">ACFFU9_11380</name>
</gene>
<comment type="similarity">
    <text evidence="1">Belongs to the sulfatase family.</text>
</comment>
<dbReference type="PROSITE" id="PS00523">
    <property type="entry name" value="SULFATASE_1"/>
    <property type="match status" value="1"/>
</dbReference>
<dbReference type="SUPFAM" id="SSF53649">
    <property type="entry name" value="Alkaline phosphatase-like"/>
    <property type="match status" value="1"/>
</dbReference>
<keyword evidence="7" id="KW-1185">Reference proteome</keyword>
<dbReference type="PANTHER" id="PTHR42693:SF53">
    <property type="entry name" value="ENDO-4-O-SULFATASE"/>
    <property type="match status" value="1"/>
</dbReference>
<evidence type="ECO:0000313" key="6">
    <source>
        <dbReference type="EMBL" id="MFB9057340.1"/>
    </source>
</evidence>
<evidence type="ECO:0000313" key="7">
    <source>
        <dbReference type="Proteomes" id="UP001589585"/>
    </source>
</evidence>
<evidence type="ECO:0000259" key="5">
    <source>
        <dbReference type="Pfam" id="PF00884"/>
    </source>
</evidence>
<dbReference type="Proteomes" id="UP001589585">
    <property type="component" value="Unassembled WGS sequence"/>
</dbReference>
<keyword evidence="4" id="KW-0106">Calcium</keyword>
<dbReference type="InterPro" id="IPR017850">
    <property type="entry name" value="Alkaline_phosphatase_core_sf"/>
</dbReference>
<dbReference type="Pfam" id="PF00884">
    <property type="entry name" value="Sulfatase"/>
    <property type="match status" value="1"/>
</dbReference>
<dbReference type="PANTHER" id="PTHR42693">
    <property type="entry name" value="ARYLSULFATASE FAMILY MEMBER"/>
    <property type="match status" value="1"/>
</dbReference>
<dbReference type="InterPro" id="IPR000917">
    <property type="entry name" value="Sulfatase_N"/>
</dbReference>
<dbReference type="InterPro" id="IPR050738">
    <property type="entry name" value="Sulfatase"/>
</dbReference>
<accession>A0ABV5FD15</accession>
<organism evidence="6 7">
    <name type="scientific">Mariniflexile ostreae</name>
    <dbReference type="NCBI Taxonomy" id="1520892"/>
    <lineage>
        <taxon>Bacteria</taxon>
        <taxon>Pseudomonadati</taxon>
        <taxon>Bacteroidota</taxon>
        <taxon>Flavobacteriia</taxon>
        <taxon>Flavobacteriales</taxon>
        <taxon>Flavobacteriaceae</taxon>
        <taxon>Mariniflexile</taxon>
    </lineage>
</organism>
<dbReference type="RefSeq" id="WP_379861565.1">
    <property type="nucleotide sequence ID" value="NZ_JBHMFC010000074.1"/>
</dbReference>
<keyword evidence="3" id="KW-0378">Hydrolase</keyword>
<feature type="domain" description="Sulfatase N-terminal" evidence="5">
    <location>
        <begin position="23"/>
        <end position="326"/>
    </location>
</feature>
<dbReference type="Gene3D" id="3.40.720.10">
    <property type="entry name" value="Alkaline Phosphatase, subunit A"/>
    <property type="match status" value="2"/>
</dbReference>
<protein>
    <submittedName>
        <fullName evidence="6">Sulfatase-like hydrolase/transferase</fullName>
    </submittedName>
</protein>
<reference evidence="6 7" key="1">
    <citation type="submission" date="2024-09" db="EMBL/GenBank/DDBJ databases">
        <authorList>
            <person name="Sun Q."/>
            <person name="Mori K."/>
        </authorList>
    </citation>
    <scope>NUCLEOTIDE SEQUENCE [LARGE SCALE GENOMIC DNA]</scope>
    <source>
        <strain evidence="6 7">CECT 8622</strain>
    </source>
</reference>
<evidence type="ECO:0000256" key="3">
    <source>
        <dbReference type="ARBA" id="ARBA00022801"/>
    </source>
</evidence>
<name>A0ABV5FD15_9FLAO</name>
<dbReference type="EMBL" id="JBHMFC010000074">
    <property type="protein sequence ID" value="MFB9057340.1"/>
    <property type="molecule type" value="Genomic_DNA"/>
</dbReference>